<keyword evidence="12" id="KW-1185">Reference proteome</keyword>
<keyword evidence="4" id="KW-0378">Hydrolase</keyword>
<name>A0AAQ3LBI5_9BACT</name>
<dbReference type="SUPFAM" id="SSF48150">
    <property type="entry name" value="DNA-glycosylase"/>
    <property type="match status" value="1"/>
</dbReference>
<dbReference type="GO" id="GO:0140078">
    <property type="term" value="F:class I DNA-(apurinic or apyrimidinic site) endonuclease activity"/>
    <property type="evidence" value="ECO:0007669"/>
    <property type="project" value="UniProtKB-EC"/>
</dbReference>
<keyword evidence="8" id="KW-0326">Glycosidase</keyword>
<dbReference type="GO" id="GO:0006284">
    <property type="term" value="P:base-excision repair"/>
    <property type="evidence" value="ECO:0007669"/>
    <property type="project" value="InterPro"/>
</dbReference>
<dbReference type="SUPFAM" id="SSF55945">
    <property type="entry name" value="TATA-box binding protein-like"/>
    <property type="match status" value="1"/>
</dbReference>
<dbReference type="PANTHER" id="PTHR10242">
    <property type="entry name" value="8-OXOGUANINE DNA GLYCOSYLASE"/>
    <property type="match status" value="1"/>
</dbReference>
<dbReference type="GO" id="GO:0003684">
    <property type="term" value="F:damaged DNA binding"/>
    <property type="evidence" value="ECO:0007669"/>
    <property type="project" value="InterPro"/>
</dbReference>
<comment type="catalytic activity">
    <reaction evidence="9">
        <text>2'-deoxyribonucleotide-(2'-deoxyribose 5'-phosphate)-2'-deoxyribonucleotide-DNA = a 3'-end 2'-deoxyribonucleotide-(2,3-dehydro-2,3-deoxyribose 5'-phosphate)-DNA + a 5'-end 5'-phospho-2'-deoxyribonucleoside-DNA + H(+)</text>
        <dbReference type="Rhea" id="RHEA:66592"/>
        <dbReference type="Rhea" id="RHEA-COMP:13180"/>
        <dbReference type="Rhea" id="RHEA-COMP:16897"/>
        <dbReference type="Rhea" id="RHEA-COMP:17067"/>
        <dbReference type="ChEBI" id="CHEBI:15378"/>
        <dbReference type="ChEBI" id="CHEBI:136412"/>
        <dbReference type="ChEBI" id="CHEBI:157695"/>
        <dbReference type="ChEBI" id="CHEBI:167181"/>
        <dbReference type="EC" id="4.2.99.18"/>
    </reaction>
</comment>
<keyword evidence="6" id="KW-0456">Lyase</keyword>
<dbReference type="CDD" id="cd00056">
    <property type="entry name" value="ENDO3c"/>
    <property type="match status" value="1"/>
</dbReference>
<dbReference type="Pfam" id="PF07934">
    <property type="entry name" value="OGG_N"/>
    <property type="match status" value="1"/>
</dbReference>
<dbReference type="InterPro" id="IPR023170">
    <property type="entry name" value="HhH_base_excis_C"/>
</dbReference>
<evidence type="ECO:0000256" key="3">
    <source>
        <dbReference type="ARBA" id="ARBA00022763"/>
    </source>
</evidence>
<proteinExistence type="inferred from homology"/>
<dbReference type="EC" id="4.2.99.18" evidence="2"/>
<gene>
    <name evidence="11" type="ORF">RZN69_06295</name>
</gene>
<dbReference type="SMART" id="SM00478">
    <property type="entry name" value="ENDO3c"/>
    <property type="match status" value="1"/>
</dbReference>
<dbReference type="EMBL" id="CP136920">
    <property type="protein sequence ID" value="WOO42696.1"/>
    <property type="molecule type" value="Genomic_DNA"/>
</dbReference>
<dbReference type="Proteomes" id="UP001304300">
    <property type="component" value="Chromosome"/>
</dbReference>
<accession>A0AAQ3LBI5</accession>
<evidence type="ECO:0000256" key="8">
    <source>
        <dbReference type="ARBA" id="ARBA00023295"/>
    </source>
</evidence>
<comment type="similarity">
    <text evidence="1">Belongs to the type-1 OGG1 family.</text>
</comment>
<dbReference type="InterPro" id="IPR003265">
    <property type="entry name" value="HhH-GPD_domain"/>
</dbReference>
<reference evidence="11 12" key="1">
    <citation type="submission" date="2023-10" db="EMBL/GenBank/DDBJ databases">
        <title>Rubellicoccus peritrichatus gen. nov., sp. nov., isolated from an algae of coral reef tank.</title>
        <authorList>
            <person name="Luo J."/>
        </authorList>
    </citation>
    <scope>NUCLEOTIDE SEQUENCE [LARGE SCALE GENOMIC DNA]</scope>
    <source>
        <strain evidence="11 12">CR14</strain>
    </source>
</reference>
<organism evidence="11 12">
    <name type="scientific">Rubellicoccus peritrichatus</name>
    <dbReference type="NCBI Taxonomy" id="3080537"/>
    <lineage>
        <taxon>Bacteria</taxon>
        <taxon>Pseudomonadati</taxon>
        <taxon>Verrucomicrobiota</taxon>
        <taxon>Opitutia</taxon>
        <taxon>Puniceicoccales</taxon>
        <taxon>Cerasicoccaceae</taxon>
        <taxon>Rubellicoccus</taxon>
    </lineage>
</organism>
<dbReference type="GO" id="GO:0008534">
    <property type="term" value="F:oxidized purine nucleobase lesion DNA N-glycosylase activity"/>
    <property type="evidence" value="ECO:0007669"/>
    <property type="project" value="InterPro"/>
</dbReference>
<evidence type="ECO:0000313" key="12">
    <source>
        <dbReference type="Proteomes" id="UP001304300"/>
    </source>
</evidence>
<keyword evidence="7" id="KW-0511">Multifunctional enzyme</keyword>
<evidence type="ECO:0000256" key="7">
    <source>
        <dbReference type="ARBA" id="ARBA00023268"/>
    </source>
</evidence>
<evidence type="ECO:0000256" key="1">
    <source>
        <dbReference type="ARBA" id="ARBA00010679"/>
    </source>
</evidence>
<dbReference type="KEGG" id="puo:RZN69_06295"/>
<keyword evidence="5" id="KW-0234">DNA repair</keyword>
<evidence type="ECO:0000256" key="2">
    <source>
        <dbReference type="ARBA" id="ARBA00012720"/>
    </source>
</evidence>
<evidence type="ECO:0000256" key="6">
    <source>
        <dbReference type="ARBA" id="ARBA00023239"/>
    </source>
</evidence>
<dbReference type="RefSeq" id="WP_317835221.1">
    <property type="nucleotide sequence ID" value="NZ_CP136920.1"/>
</dbReference>
<dbReference type="PANTHER" id="PTHR10242:SF2">
    <property type="entry name" value="N-GLYCOSYLASE_DNA LYASE"/>
    <property type="match status" value="1"/>
</dbReference>
<evidence type="ECO:0000256" key="4">
    <source>
        <dbReference type="ARBA" id="ARBA00022801"/>
    </source>
</evidence>
<evidence type="ECO:0000256" key="5">
    <source>
        <dbReference type="ARBA" id="ARBA00023204"/>
    </source>
</evidence>
<dbReference type="AlphaFoldDB" id="A0AAQ3LBI5"/>
<dbReference type="InterPro" id="IPR052054">
    <property type="entry name" value="Oxidative_DNA_repair_enzyme"/>
</dbReference>
<feature type="domain" description="HhH-GPD" evidence="10">
    <location>
        <begin position="129"/>
        <end position="287"/>
    </location>
</feature>
<dbReference type="Gene3D" id="3.30.310.260">
    <property type="match status" value="1"/>
</dbReference>
<dbReference type="GO" id="GO:0006289">
    <property type="term" value="P:nucleotide-excision repair"/>
    <property type="evidence" value="ECO:0007669"/>
    <property type="project" value="InterPro"/>
</dbReference>
<dbReference type="Gene3D" id="1.10.1670.10">
    <property type="entry name" value="Helix-hairpin-Helix base-excision DNA repair enzymes (C-terminal)"/>
    <property type="match status" value="1"/>
</dbReference>
<dbReference type="Gene3D" id="1.10.340.30">
    <property type="entry name" value="Hypothetical protein, domain 2"/>
    <property type="match status" value="1"/>
</dbReference>
<evidence type="ECO:0000259" key="10">
    <source>
        <dbReference type="SMART" id="SM00478"/>
    </source>
</evidence>
<sequence length="292" mass="33373">MGKSAVAWSRWSSLDLDWHPSEAVFNETLSGGQAFRWRNEGDYWEGVWASYSVRLRLTIKGVEWSAPKPSNHSRLAALKRYLSADIDFNEITDALPWRSDSNLEQALKQWSGLRILRQPFGETLLCFLCSSTKRIEQISEICERMAVSHGELIAGGRHRLPTWDEIYEAGESALRGTGMGYRARYIWQTSAFLKTHSGWLEEVESLQYEHAKSRLVELPGVGEKIADCVLLFGAGKLEAFPVDTWILKTMAKLYDLEGWKPHQVAHFGRAHFGRFAGYAQQVLFTEMRRREG</sequence>
<dbReference type="InterPro" id="IPR011257">
    <property type="entry name" value="DNA_glycosylase"/>
</dbReference>
<protein>
    <recommendedName>
        <fullName evidence="2">DNA-(apurinic or apyrimidinic site) lyase</fullName>
        <ecNumber evidence="2">4.2.99.18</ecNumber>
    </recommendedName>
</protein>
<evidence type="ECO:0000256" key="9">
    <source>
        <dbReference type="ARBA" id="ARBA00044632"/>
    </source>
</evidence>
<keyword evidence="3" id="KW-0227">DNA damage</keyword>
<dbReference type="InterPro" id="IPR012904">
    <property type="entry name" value="OGG_N"/>
</dbReference>
<evidence type="ECO:0000313" key="11">
    <source>
        <dbReference type="EMBL" id="WOO42696.1"/>
    </source>
</evidence>